<keyword evidence="2" id="KW-0472">Membrane</keyword>
<keyword evidence="6" id="KW-1185">Reference proteome</keyword>
<reference evidence="5 6" key="1">
    <citation type="submission" date="2019-06" db="EMBL/GenBank/DDBJ databases">
        <title>A chromosome-scale genome assembly of the striped catfish, Pangasianodon hypophthalmus.</title>
        <authorList>
            <person name="Wen M."/>
            <person name="Zahm M."/>
            <person name="Roques C."/>
            <person name="Cabau C."/>
            <person name="Klopp C."/>
            <person name="Donnadieu C."/>
            <person name="Jouanno E."/>
            <person name="Avarre J.-C."/>
            <person name="Campet M."/>
            <person name="Ha T.T.T."/>
            <person name="Dugue R."/>
            <person name="Lampietro C."/>
            <person name="Louis A."/>
            <person name="Herpin A."/>
            <person name="Echchiki A."/>
            <person name="Berthelot C."/>
            <person name="Parey E."/>
            <person name="Roest-Crollius H."/>
            <person name="Braasch I."/>
            <person name="Postlethwait J."/>
            <person name="Bobe J."/>
            <person name="Montfort J."/>
            <person name="Bouchez O."/>
            <person name="Begum T."/>
            <person name="Schartl M."/>
            <person name="Guiguen Y."/>
        </authorList>
    </citation>
    <scope>NUCLEOTIDE SEQUENCE [LARGE SCALE GENOMIC DNA]</scope>
    <source>
        <strain evidence="5 6">Indonesia</strain>
        <tissue evidence="5">Blood</tissue>
    </source>
</reference>
<feature type="chain" id="PRO_5024402112" description="TNFR-Cys domain-containing protein" evidence="3">
    <location>
        <begin position="26"/>
        <end position="154"/>
    </location>
</feature>
<evidence type="ECO:0000313" key="6">
    <source>
        <dbReference type="Proteomes" id="UP000327468"/>
    </source>
</evidence>
<feature type="repeat" description="TNFR-Cys" evidence="1">
    <location>
        <begin position="41"/>
        <end position="88"/>
    </location>
</feature>
<dbReference type="AlphaFoldDB" id="A0A5N5L3F5"/>
<keyword evidence="1" id="KW-1015">Disulfide bond</keyword>
<dbReference type="PROSITE" id="PS50050">
    <property type="entry name" value="TNFR_NGFR_2"/>
    <property type="match status" value="1"/>
</dbReference>
<dbReference type="OrthoDB" id="8905995at2759"/>
<dbReference type="Proteomes" id="UP000327468">
    <property type="component" value="Chromosome 20"/>
</dbReference>
<evidence type="ECO:0000256" key="2">
    <source>
        <dbReference type="SAM" id="Phobius"/>
    </source>
</evidence>
<evidence type="ECO:0000313" key="5">
    <source>
        <dbReference type="EMBL" id="KAB5537277.1"/>
    </source>
</evidence>
<keyword evidence="2" id="KW-0812">Transmembrane</keyword>
<accession>A0A5N5L3F5</accession>
<evidence type="ECO:0000256" key="1">
    <source>
        <dbReference type="PROSITE-ProRule" id="PRU00206"/>
    </source>
</evidence>
<feature type="signal peptide" evidence="3">
    <location>
        <begin position="1"/>
        <end position="25"/>
    </location>
</feature>
<keyword evidence="2" id="KW-1133">Transmembrane helix</keyword>
<feature type="domain" description="TNFR-Cys" evidence="4">
    <location>
        <begin position="41"/>
        <end position="88"/>
    </location>
</feature>
<dbReference type="InterPro" id="IPR001368">
    <property type="entry name" value="TNFR/NGFR_Cys_rich_reg"/>
</dbReference>
<feature type="disulfide bond" evidence="1">
    <location>
        <begin position="67"/>
        <end position="80"/>
    </location>
</feature>
<gene>
    <name evidence="5" type="ORF">PHYPO_G00116940</name>
</gene>
<dbReference type="Gene3D" id="2.10.50.10">
    <property type="entry name" value="Tumor Necrosis Factor Receptor, subunit A, domain 2"/>
    <property type="match status" value="1"/>
</dbReference>
<evidence type="ECO:0000259" key="4">
    <source>
        <dbReference type="PROSITE" id="PS50050"/>
    </source>
</evidence>
<evidence type="ECO:0000256" key="3">
    <source>
        <dbReference type="SAM" id="SignalP"/>
    </source>
</evidence>
<proteinExistence type="predicted"/>
<name>A0A5N5L3F5_PANHP</name>
<comment type="caution">
    <text evidence="1">Lacks conserved residue(s) required for the propagation of feature annotation.</text>
</comment>
<dbReference type="EMBL" id="VFJC01000021">
    <property type="protein sequence ID" value="KAB5537277.1"/>
    <property type="molecule type" value="Genomic_DNA"/>
</dbReference>
<comment type="caution">
    <text evidence="5">The sequence shown here is derived from an EMBL/GenBank/DDBJ whole genome shotgun (WGS) entry which is preliminary data.</text>
</comment>
<feature type="disulfide bond" evidence="1">
    <location>
        <begin position="70"/>
        <end position="88"/>
    </location>
</feature>
<keyword evidence="3" id="KW-0732">Signal</keyword>
<organism evidence="5 6">
    <name type="scientific">Pangasianodon hypophthalmus</name>
    <name type="common">Striped catfish</name>
    <name type="synonym">Helicophagus hypophthalmus</name>
    <dbReference type="NCBI Taxonomy" id="310915"/>
    <lineage>
        <taxon>Eukaryota</taxon>
        <taxon>Metazoa</taxon>
        <taxon>Chordata</taxon>
        <taxon>Craniata</taxon>
        <taxon>Vertebrata</taxon>
        <taxon>Euteleostomi</taxon>
        <taxon>Actinopterygii</taxon>
        <taxon>Neopterygii</taxon>
        <taxon>Teleostei</taxon>
        <taxon>Ostariophysi</taxon>
        <taxon>Siluriformes</taxon>
        <taxon>Pangasiidae</taxon>
        <taxon>Pangasianodon</taxon>
    </lineage>
</organism>
<protein>
    <recommendedName>
        <fullName evidence="4">TNFR-Cys domain-containing protein</fullName>
    </recommendedName>
</protein>
<feature type="transmembrane region" description="Helical" evidence="2">
    <location>
        <begin position="114"/>
        <end position="133"/>
    </location>
</feature>
<dbReference type="Pfam" id="PF00020">
    <property type="entry name" value="TNFR_c6"/>
    <property type="match status" value="1"/>
</dbReference>
<sequence length="154" mass="17218">MIIWRKMNIGMPLLAFAMLDFHVKSCPENEFELPDSICCSFCPEGRYVAVNCTRQGRLFTGVSCKECTKCTDGTQMIAPCTNFSDTKCSENSLTTVTMTIVTPKPEGELVITHMALYATAPVVFLLIIAAVVYKWCTRRSVSRDPAEEPFKIMI</sequence>